<accession>A0A7S1BUI1</accession>
<proteinExistence type="predicted"/>
<dbReference type="AlphaFoldDB" id="A0A7S1BUI1"/>
<feature type="region of interest" description="Disordered" evidence="1">
    <location>
        <begin position="223"/>
        <end position="247"/>
    </location>
</feature>
<feature type="compositionally biased region" description="Polar residues" evidence="1">
    <location>
        <begin position="163"/>
        <end position="182"/>
    </location>
</feature>
<sequence>MKKTAPQRYEPGSDGYVSEYSGGSCEIIFAEDDGDNKYEPVILTGPSEAQHHRKSLVWSRSQQRGAIAAQIGNSYDGSEDMEGAEEDQLEKKEEKLEEEEKEIEGVAWEGTVASVSEWESTWGNGRENEDAAINIEMLPEPKNCWETKKIEKEKDEKEETRSGTRGISTEYLSHDTSSAKVASVNTLPQPIEQDEAIKKTMSRRHNEGIPASLFHPRYFGTERAKGRRRSSLPPSPPPPPAKRAKPTITRTADALNAHQRRNQMLFTGNRALGAAASPSIEIARRLADATRERVGGAMFSARRPRMPLPPLMPLPLSPALAPTPMWGSPRPFDIGRVSFRAFRAPCTTPARSLHCNDPFTPPAFLVAQGGRTSRRSISNCTFAGQLTRELAEVRSHVSGVTTKMRPKRYPFRVDTSRRYPQDSPEASDSHLDVTLFRNNETISTTVEREGHWNETGRLTAYKAYVHKEARTGVNADEFQGKGYRAWITFRPETICGGLVSPGSDLRIYGCLILPVQKMKENDHFHYSTLRISWPVIICTEVSEAYPASLTVLPKVN</sequence>
<protein>
    <submittedName>
        <fullName evidence="2">Uncharacterized protein</fullName>
    </submittedName>
</protein>
<evidence type="ECO:0000313" key="2">
    <source>
        <dbReference type="EMBL" id="CAD8897018.1"/>
    </source>
</evidence>
<feature type="region of interest" description="Disordered" evidence="1">
    <location>
        <begin position="72"/>
        <end position="104"/>
    </location>
</feature>
<dbReference type="EMBL" id="HBFR01033223">
    <property type="protein sequence ID" value="CAD8897018.1"/>
    <property type="molecule type" value="Transcribed_RNA"/>
</dbReference>
<feature type="compositionally biased region" description="Acidic residues" evidence="1">
    <location>
        <begin position="77"/>
        <end position="88"/>
    </location>
</feature>
<feature type="region of interest" description="Disordered" evidence="1">
    <location>
        <begin position="144"/>
        <end position="182"/>
    </location>
</feature>
<organism evidence="2">
    <name type="scientific">Corethron hystrix</name>
    <dbReference type="NCBI Taxonomy" id="216773"/>
    <lineage>
        <taxon>Eukaryota</taxon>
        <taxon>Sar</taxon>
        <taxon>Stramenopiles</taxon>
        <taxon>Ochrophyta</taxon>
        <taxon>Bacillariophyta</taxon>
        <taxon>Coscinodiscophyceae</taxon>
        <taxon>Corethrophycidae</taxon>
        <taxon>Corethrales</taxon>
        <taxon>Corethraceae</taxon>
        <taxon>Corethron</taxon>
    </lineage>
</organism>
<feature type="compositionally biased region" description="Basic and acidic residues" evidence="1">
    <location>
        <begin position="144"/>
        <end position="162"/>
    </location>
</feature>
<gene>
    <name evidence="2" type="ORF">CHYS00102_LOCUS24232</name>
</gene>
<reference evidence="2" key="1">
    <citation type="submission" date="2021-01" db="EMBL/GenBank/DDBJ databases">
        <authorList>
            <person name="Corre E."/>
            <person name="Pelletier E."/>
            <person name="Niang G."/>
            <person name="Scheremetjew M."/>
            <person name="Finn R."/>
            <person name="Kale V."/>
            <person name="Holt S."/>
            <person name="Cochrane G."/>
            <person name="Meng A."/>
            <person name="Brown T."/>
            <person name="Cohen L."/>
        </authorList>
    </citation>
    <scope>NUCLEOTIDE SEQUENCE</scope>
    <source>
        <strain evidence="2">308</strain>
    </source>
</reference>
<name>A0A7S1BUI1_9STRA</name>
<evidence type="ECO:0000256" key="1">
    <source>
        <dbReference type="SAM" id="MobiDB-lite"/>
    </source>
</evidence>